<keyword evidence="3 5" id="KW-1133">Transmembrane helix</keyword>
<protein>
    <submittedName>
        <fullName evidence="6">Uncharacterized protein DUF1328</fullName>
    </submittedName>
</protein>
<evidence type="ECO:0000256" key="3">
    <source>
        <dbReference type="ARBA" id="ARBA00022989"/>
    </source>
</evidence>
<dbReference type="Pfam" id="PF07043">
    <property type="entry name" value="DUF1328"/>
    <property type="match status" value="1"/>
</dbReference>
<keyword evidence="4 5" id="KW-0472">Membrane</keyword>
<organism evidence="6 7">
    <name type="scientific">Neolewinella xylanilytica</name>
    <dbReference type="NCBI Taxonomy" id="1514080"/>
    <lineage>
        <taxon>Bacteria</taxon>
        <taxon>Pseudomonadati</taxon>
        <taxon>Bacteroidota</taxon>
        <taxon>Saprospiria</taxon>
        <taxon>Saprospirales</taxon>
        <taxon>Lewinellaceae</taxon>
        <taxon>Neolewinella</taxon>
    </lineage>
</organism>
<evidence type="ECO:0000313" key="7">
    <source>
        <dbReference type="Proteomes" id="UP000237662"/>
    </source>
</evidence>
<dbReference type="HAMAP" id="MF_01361">
    <property type="entry name" value="UPF0391"/>
    <property type="match status" value="1"/>
</dbReference>
<evidence type="ECO:0000313" key="6">
    <source>
        <dbReference type="EMBL" id="PPK88504.1"/>
    </source>
</evidence>
<evidence type="ECO:0000256" key="4">
    <source>
        <dbReference type="ARBA" id="ARBA00023136"/>
    </source>
</evidence>
<feature type="transmembrane region" description="Helical" evidence="5">
    <location>
        <begin position="7"/>
        <end position="27"/>
    </location>
</feature>
<evidence type="ECO:0000256" key="2">
    <source>
        <dbReference type="ARBA" id="ARBA00022692"/>
    </source>
</evidence>
<reference evidence="6 7" key="1">
    <citation type="submission" date="2018-02" db="EMBL/GenBank/DDBJ databases">
        <title>Genomic Encyclopedia of Archaeal and Bacterial Type Strains, Phase II (KMG-II): from individual species to whole genera.</title>
        <authorList>
            <person name="Goeker M."/>
        </authorList>
    </citation>
    <scope>NUCLEOTIDE SEQUENCE [LARGE SCALE GENOMIC DNA]</scope>
    <source>
        <strain evidence="6 7">DSM 29526</strain>
    </source>
</reference>
<dbReference type="AlphaFoldDB" id="A0A2S6IAH6"/>
<accession>A0A2S6IAH6</accession>
<dbReference type="PIRSF" id="PIRSF036466">
    <property type="entry name" value="UCP036466"/>
    <property type="match status" value="1"/>
</dbReference>
<gene>
    <name evidence="6" type="ORF">CLV84_1472</name>
</gene>
<keyword evidence="7" id="KW-1185">Reference proteome</keyword>
<name>A0A2S6IAH6_9BACT</name>
<evidence type="ECO:0000256" key="1">
    <source>
        <dbReference type="ARBA" id="ARBA00022475"/>
    </source>
</evidence>
<keyword evidence="2 5" id="KW-0812">Transmembrane</keyword>
<proteinExistence type="inferred from homology"/>
<sequence>MLRYALIFFVLALVMAVLGFAGIVVVFAEIAKILFYIFLALLVFSLASHYLRKA</sequence>
<dbReference type="RefSeq" id="WP_104419048.1">
    <property type="nucleotide sequence ID" value="NZ_PTJC01000005.1"/>
</dbReference>
<comment type="caution">
    <text evidence="6">The sequence shown here is derived from an EMBL/GenBank/DDBJ whole genome shotgun (WGS) entry which is preliminary data.</text>
</comment>
<evidence type="ECO:0000256" key="5">
    <source>
        <dbReference type="SAM" id="Phobius"/>
    </source>
</evidence>
<keyword evidence="1" id="KW-1003">Cell membrane</keyword>
<dbReference type="GO" id="GO:0005886">
    <property type="term" value="C:plasma membrane"/>
    <property type="evidence" value="ECO:0007669"/>
    <property type="project" value="InterPro"/>
</dbReference>
<dbReference type="EMBL" id="PTJC01000005">
    <property type="protein sequence ID" value="PPK88504.1"/>
    <property type="molecule type" value="Genomic_DNA"/>
</dbReference>
<dbReference type="InterPro" id="IPR009760">
    <property type="entry name" value="DUF1328"/>
</dbReference>
<feature type="transmembrane region" description="Helical" evidence="5">
    <location>
        <begin position="33"/>
        <end position="51"/>
    </location>
</feature>
<dbReference type="Proteomes" id="UP000237662">
    <property type="component" value="Unassembled WGS sequence"/>
</dbReference>